<reference evidence="1 2" key="1">
    <citation type="journal article" date="2016" name="Mol. Biol. Evol.">
        <title>Comparative Genomics of Early-Diverging Mushroom-Forming Fungi Provides Insights into the Origins of Lignocellulose Decay Capabilities.</title>
        <authorList>
            <person name="Nagy L.G."/>
            <person name="Riley R."/>
            <person name="Tritt A."/>
            <person name="Adam C."/>
            <person name="Daum C."/>
            <person name="Floudas D."/>
            <person name="Sun H."/>
            <person name="Yadav J.S."/>
            <person name="Pangilinan J."/>
            <person name="Larsson K.H."/>
            <person name="Matsuura K."/>
            <person name="Barry K."/>
            <person name="Labutti K."/>
            <person name="Kuo R."/>
            <person name="Ohm R.A."/>
            <person name="Bhattacharya S.S."/>
            <person name="Shirouzu T."/>
            <person name="Yoshinaga Y."/>
            <person name="Martin F.M."/>
            <person name="Grigoriev I.V."/>
            <person name="Hibbett D.S."/>
        </authorList>
    </citation>
    <scope>NUCLEOTIDE SEQUENCE [LARGE SCALE GENOMIC DNA]</scope>
    <source>
        <strain evidence="1 2">HHB12029</strain>
    </source>
</reference>
<dbReference type="Proteomes" id="UP000077266">
    <property type="component" value="Unassembled WGS sequence"/>
</dbReference>
<dbReference type="EMBL" id="KV426282">
    <property type="protein sequence ID" value="KZV83238.1"/>
    <property type="molecule type" value="Genomic_DNA"/>
</dbReference>
<evidence type="ECO:0000313" key="1">
    <source>
        <dbReference type="EMBL" id="KZV83238.1"/>
    </source>
</evidence>
<accession>A0A165CVS7</accession>
<protein>
    <submittedName>
        <fullName evidence="1">Uncharacterized protein</fullName>
    </submittedName>
</protein>
<dbReference type="AlphaFoldDB" id="A0A165CVS7"/>
<gene>
    <name evidence="1" type="ORF">EXIGLDRAFT_323388</name>
</gene>
<sequence>MPAFVDFMASPVFLQQEWTPRALWMLAYYAYGYTDWMPRIADHLTFGRALAQLLFASHRLPAEGPETLKDDFVCEQVAKTLMHLLRTGPPHLELLVLDRQPELDLSVWEMLMRHESVIYDLNALAAALAKALCHSASRGLDVSTMTDRFFQAAESQNRFRAILINALEYENFDGDDEMVHDFVVMVQHCVWLRPLWWAEFLERLRTDPDAPEELNESAISDVNARLLGRGLCTQPCCSPPPTGSADLADASLCSFTP</sequence>
<organism evidence="1 2">
    <name type="scientific">Exidia glandulosa HHB12029</name>
    <dbReference type="NCBI Taxonomy" id="1314781"/>
    <lineage>
        <taxon>Eukaryota</taxon>
        <taxon>Fungi</taxon>
        <taxon>Dikarya</taxon>
        <taxon>Basidiomycota</taxon>
        <taxon>Agaricomycotina</taxon>
        <taxon>Agaricomycetes</taxon>
        <taxon>Auriculariales</taxon>
        <taxon>Exidiaceae</taxon>
        <taxon>Exidia</taxon>
    </lineage>
</organism>
<name>A0A165CVS7_EXIGL</name>
<proteinExistence type="predicted"/>
<dbReference type="InParanoid" id="A0A165CVS7"/>
<evidence type="ECO:0000313" key="2">
    <source>
        <dbReference type="Proteomes" id="UP000077266"/>
    </source>
</evidence>
<keyword evidence="2" id="KW-1185">Reference proteome</keyword>